<evidence type="ECO:0000259" key="13">
    <source>
        <dbReference type="PROSITE" id="PS50252"/>
    </source>
</evidence>
<dbReference type="InterPro" id="IPR008967">
    <property type="entry name" value="p53-like_TF_DNA-bd_sf"/>
</dbReference>
<dbReference type="CDD" id="cd20192">
    <property type="entry name" value="T-box_TBXT_TBX19-like"/>
    <property type="match status" value="1"/>
</dbReference>
<comment type="subcellular location">
    <subcellularLocation>
        <location evidence="1 11">Nucleus</location>
    </subcellularLocation>
</comment>
<feature type="domain" description="T-box" evidence="13">
    <location>
        <begin position="46"/>
        <end position="219"/>
    </location>
</feature>
<dbReference type="GO" id="GO:0000785">
    <property type="term" value="C:chromatin"/>
    <property type="evidence" value="ECO:0007669"/>
    <property type="project" value="TreeGrafter"/>
</dbReference>
<accession>A0A3Q1EBZ5</accession>
<dbReference type="AlphaFoldDB" id="A0A3Q1EBZ5"/>
<reference evidence="14" key="2">
    <citation type="submission" date="2025-09" db="UniProtKB">
        <authorList>
            <consortium name="Ensembl"/>
        </authorList>
    </citation>
    <scope>IDENTIFICATION</scope>
</reference>
<keyword evidence="2" id="KW-0217">Developmental protein</keyword>
<dbReference type="GO" id="GO:0001708">
    <property type="term" value="P:cell fate specification"/>
    <property type="evidence" value="ECO:0007669"/>
    <property type="project" value="TreeGrafter"/>
</dbReference>
<keyword evidence="4 11" id="KW-0238">DNA-binding</keyword>
<evidence type="ECO:0000256" key="5">
    <source>
        <dbReference type="ARBA" id="ARBA00023159"/>
    </source>
</evidence>
<evidence type="ECO:0000256" key="9">
    <source>
        <dbReference type="ARBA" id="ARBA00041469"/>
    </source>
</evidence>
<evidence type="ECO:0000256" key="7">
    <source>
        <dbReference type="ARBA" id="ARBA00023242"/>
    </source>
</evidence>
<dbReference type="InterPro" id="IPR018186">
    <property type="entry name" value="TF_T-box_CS"/>
</dbReference>
<evidence type="ECO:0000313" key="15">
    <source>
        <dbReference type="Proteomes" id="UP000257200"/>
    </source>
</evidence>
<protein>
    <recommendedName>
        <fullName evidence="8">T-box transcription factor T</fullName>
    </recommendedName>
    <alternativeName>
        <fullName evidence="9">Brachyury protein</fullName>
    </alternativeName>
    <alternativeName>
        <fullName evidence="10">Protein T</fullName>
    </alternativeName>
</protein>
<dbReference type="InterPro" id="IPR002070">
    <property type="entry name" value="TF_Brachyury"/>
</dbReference>
<dbReference type="FunFam" id="2.60.40.820:FF:000002">
    <property type="entry name" value="T-box transcription factor Brachyury"/>
    <property type="match status" value="1"/>
</dbReference>
<evidence type="ECO:0000256" key="3">
    <source>
        <dbReference type="ARBA" id="ARBA00023015"/>
    </source>
</evidence>
<sequence>MATGAGECPSKAVQYRVDHLLSAVESELQAGSEKGDPTERELKVSLDENELWQKFKDLTNEMIVTKNGRRMFPVLKVNVSGLDPNAMYSFLLDFASADNHRWKYVNGEWVPGGKPEPQTPSCVYIHPDSPNFGAHWMKAPVSFSKVKLTNKLNGGGQIMLNSLHKYEPRIHIVRVGGPRRMITSHSFPETQFIAVTAYQNEEITSLKIKYNPFAKAFLDAKERSDNKDLREDANENQQSGYSQLGSWFIPGTGSLCPPASPHSQFGSPISLSPSHGCERYSTLRNHRSAPYASPYGHRTNSPTSYTDNSSPCLSMLSSHDNWSSLQMPAHSNMMPVAHNSTSGTNSSQYTSLWSVSNSPLTPVSQNGGINNCLSSQFLRGSSSRYPSLSHSVTVPSSGSPMYDSSTVPEVHDATAQYEVSPHGRLPSAWTPVTPPSL</sequence>
<evidence type="ECO:0000256" key="8">
    <source>
        <dbReference type="ARBA" id="ARBA00040703"/>
    </source>
</evidence>
<dbReference type="Pfam" id="PF00907">
    <property type="entry name" value="T-box"/>
    <property type="match status" value="1"/>
</dbReference>
<dbReference type="STRING" id="80966.ENSAPOP00000000864"/>
<comment type="caution">
    <text evidence="11">Lacks conserved residue(s) required for the propagation of feature annotation.</text>
</comment>
<evidence type="ECO:0000256" key="6">
    <source>
        <dbReference type="ARBA" id="ARBA00023163"/>
    </source>
</evidence>
<dbReference type="InterPro" id="IPR036960">
    <property type="entry name" value="T-box_sf"/>
</dbReference>
<keyword evidence="6" id="KW-0804">Transcription</keyword>
<dbReference type="GO" id="GO:0001707">
    <property type="term" value="P:mesoderm formation"/>
    <property type="evidence" value="ECO:0007669"/>
    <property type="project" value="TreeGrafter"/>
</dbReference>
<keyword evidence="15" id="KW-1185">Reference proteome</keyword>
<feature type="region of interest" description="Disordered" evidence="12">
    <location>
        <begin position="384"/>
        <end position="406"/>
    </location>
</feature>
<dbReference type="Proteomes" id="UP000257200">
    <property type="component" value="Unplaced"/>
</dbReference>
<keyword evidence="3" id="KW-0805">Transcription regulation</keyword>
<keyword evidence="7 11" id="KW-0539">Nucleus</keyword>
<dbReference type="GO" id="GO:0000978">
    <property type="term" value="F:RNA polymerase II cis-regulatory region sequence-specific DNA binding"/>
    <property type="evidence" value="ECO:0007669"/>
    <property type="project" value="InterPro"/>
</dbReference>
<evidence type="ECO:0000256" key="11">
    <source>
        <dbReference type="PROSITE-ProRule" id="PRU00201"/>
    </source>
</evidence>
<dbReference type="GeneTree" id="ENSGT00940000157912"/>
<dbReference type="GO" id="GO:0045893">
    <property type="term" value="P:positive regulation of DNA-templated transcription"/>
    <property type="evidence" value="ECO:0007669"/>
    <property type="project" value="InterPro"/>
</dbReference>
<keyword evidence="5" id="KW-0010">Activator</keyword>
<dbReference type="GO" id="GO:0005634">
    <property type="term" value="C:nucleus"/>
    <property type="evidence" value="ECO:0007669"/>
    <property type="project" value="UniProtKB-SubCell"/>
</dbReference>
<dbReference type="PRINTS" id="PR00937">
    <property type="entry name" value="TBOX"/>
</dbReference>
<dbReference type="SMART" id="SM00425">
    <property type="entry name" value="TBOX"/>
    <property type="match status" value="1"/>
</dbReference>
<dbReference type="GO" id="GO:0003007">
    <property type="term" value="P:heart morphogenesis"/>
    <property type="evidence" value="ECO:0007669"/>
    <property type="project" value="TreeGrafter"/>
</dbReference>
<dbReference type="InParanoid" id="A0A3Q1EBZ5"/>
<dbReference type="PANTHER" id="PTHR11267:SF83">
    <property type="entry name" value="T-BOX TRANSCRIPTION FACTOR T"/>
    <property type="match status" value="1"/>
</dbReference>
<dbReference type="Gene3D" id="2.60.40.820">
    <property type="entry name" value="Transcription factor, T-box"/>
    <property type="match status" value="1"/>
</dbReference>
<dbReference type="GO" id="GO:0000981">
    <property type="term" value="F:DNA-binding transcription factor activity, RNA polymerase II-specific"/>
    <property type="evidence" value="ECO:0007669"/>
    <property type="project" value="TreeGrafter"/>
</dbReference>
<organism evidence="14 15">
    <name type="scientific">Acanthochromis polyacanthus</name>
    <name type="common">spiny chromis</name>
    <dbReference type="NCBI Taxonomy" id="80966"/>
    <lineage>
        <taxon>Eukaryota</taxon>
        <taxon>Metazoa</taxon>
        <taxon>Chordata</taxon>
        <taxon>Craniata</taxon>
        <taxon>Vertebrata</taxon>
        <taxon>Euteleostomi</taxon>
        <taxon>Actinopterygii</taxon>
        <taxon>Neopterygii</taxon>
        <taxon>Teleostei</taxon>
        <taxon>Neoteleostei</taxon>
        <taxon>Acanthomorphata</taxon>
        <taxon>Ovalentaria</taxon>
        <taxon>Pomacentridae</taxon>
        <taxon>Acanthochromis</taxon>
    </lineage>
</organism>
<evidence type="ECO:0000256" key="1">
    <source>
        <dbReference type="ARBA" id="ARBA00004123"/>
    </source>
</evidence>
<dbReference type="InterPro" id="IPR001699">
    <property type="entry name" value="TF_T-box"/>
</dbReference>
<name>A0A3Q1EBZ5_9TELE</name>
<evidence type="ECO:0000313" key="14">
    <source>
        <dbReference type="Ensembl" id="ENSAPOP00000000864.1"/>
    </source>
</evidence>
<dbReference type="PROSITE" id="PS50252">
    <property type="entry name" value="TBOX_3"/>
    <property type="match status" value="1"/>
</dbReference>
<dbReference type="SUPFAM" id="SSF49417">
    <property type="entry name" value="p53-like transcription factors"/>
    <property type="match status" value="1"/>
</dbReference>
<evidence type="ECO:0000256" key="4">
    <source>
        <dbReference type="ARBA" id="ARBA00023125"/>
    </source>
</evidence>
<dbReference type="InterPro" id="IPR046360">
    <property type="entry name" value="T-box_DNA-bd"/>
</dbReference>
<evidence type="ECO:0000256" key="10">
    <source>
        <dbReference type="ARBA" id="ARBA00042501"/>
    </source>
</evidence>
<dbReference type="Ensembl" id="ENSAPOT00000016143.1">
    <property type="protein sequence ID" value="ENSAPOP00000000864.1"/>
    <property type="gene ID" value="ENSAPOG00000000042.1"/>
</dbReference>
<evidence type="ECO:0000256" key="12">
    <source>
        <dbReference type="SAM" id="MobiDB-lite"/>
    </source>
</evidence>
<dbReference type="PROSITE" id="PS01264">
    <property type="entry name" value="TBOX_2"/>
    <property type="match status" value="1"/>
</dbReference>
<dbReference type="PANTHER" id="PTHR11267">
    <property type="entry name" value="T-BOX PROTEIN-RELATED"/>
    <property type="match status" value="1"/>
</dbReference>
<reference evidence="14" key="1">
    <citation type="submission" date="2025-08" db="UniProtKB">
        <authorList>
            <consortium name="Ensembl"/>
        </authorList>
    </citation>
    <scope>IDENTIFICATION</scope>
</reference>
<dbReference type="PROSITE" id="PS01283">
    <property type="entry name" value="TBOX_1"/>
    <property type="match status" value="1"/>
</dbReference>
<dbReference type="PRINTS" id="PR00938">
    <property type="entry name" value="BRACHYURY"/>
</dbReference>
<dbReference type="GO" id="GO:0001756">
    <property type="term" value="P:somitogenesis"/>
    <property type="evidence" value="ECO:0007669"/>
    <property type="project" value="TreeGrafter"/>
</dbReference>
<evidence type="ECO:0000256" key="2">
    <source>
        <dbReference type="ARBA" id="ARBA00022473"/>
    </source>
</evidence>
<proteinExistence type="predicted"/>